<dbReference type="EMBL" id="GG692397">
    <property type="protein sequence ID" value="EER33388.1"/>
    <property type="molecule type" value="Genomic_DNA"/>
</dbReference>
<evidence type="ECO:0000256" key="1">
    <source>
        <dbReference type="ARBA" id="ARBA00006529"/>
    </source>
</evidence>
<keyword evidence="11" id="KW-0175">Coiled coil</keyword>
<proteinExistence type="inferred from homology"/>
<feature type="compositionally biased region" description="Polar residues" evidence="12">
    <location>
        <begin position="50"/>
        <end position="63"/>
    </location>
</feature>
<comment type="subunit">
    <text evidence="8">Interacts with by SSK1.</text>
</comment>
<accession>C5M9P4</accession>
<dbReference type="HOGENOM" id="CLU_001999_2_0_1"/>
<keyword evidence="15" id="KW-1185">Reference proteome</keyword>
<dbReference type="SMART" id="SM00220">
    <property type="entry name" value="S_TKc"/>
    <property type="match status" value="1"/>
</dbReference>
<evidence type="ECO:0000256" key="6">
    <source>
        <dbReference type="ARBA" id="ARBA00022840"/>
    </source>
</evidence>
<feature type="region of interest" description="Disordered" evidence="12">
    <location>
        <begin position="130"/>
        <end position="187"/>
    </location>
</feature>
<dbReference type="GO" id="GO:0005524">
    <property type="term" value="F:ATP binding"/>
    <property type="evidence" value="ECO:0007669"/>
    <property type="project" value="UniProtKB-UniRule"/>
</dbReference>
<evidence type="ECO:0000256" key="5">
    <source>
        <dbReference type="ARBA" id="ARBA00022777"/>
    </source>
</evidence>
<dbReference type="InterPro" id="IPR000719">
    <property type="entry name" value="Prot_kinase_dom"/>
</dbReference>
<comment type="catalytic activity">
    <reaction evidence="9">
        <text>L-threonyl-[protein] + ATP = O-phospho-L-threonyl-[protein] + ADP + H(+)</text>
        <dbReference type="Rhea" id="RHEA:46608"/>
        <dbReference type="Rhea" id="RHEA-COMP:11060"/>
        <dbReference type="Rhea" id="RHEA-COMP:11605"/>
        <dbReference type="ChEBI" id="CHEBI:15378"/>
        <dbReference type="ChEBI" id="CHEBI:30013"/>
        <dbReference type="ChEBI" id="CHEBI:30616"/>
        <dbReference type="ChEBI" id="CHEBI:61977"/>
        <dbReference type="ChEBI" id="CHEBI:456216"/>
    </reaction>
</comment>
<dbReference type="InterPro" id="IPR017441">
    <property type="entry name" value="Protein_kinase_ATP_BS"/>
</dbReference>
<comment type="function">
    <text evidence="7">Kinase involved in a signal transduction pathway that is activated by changes in the osmolarity of the extracellular environment. Activates the PBS2 MAP kinase kinase by phosphorylation.</text>
</comment>
<feature type="compositionally biased region" description="Low complexity" evidence="12">
    <location>
        <begin position="157"/>
        <end position="187"/>
    </location>
</feature>
<dbReference type="PANTHER" id="PTHR48016:SF32">
    <property type="entry name" value="MITOGEN-ACTIVATED PROTEIN KINASE KINASE KINASE 4"/>
    <property type="match status" value="1"/>
</dbReference>
<dbReference type="FunFam" id="1.10.510.10:FF:000482">
    <property type="entry name" value="MAP kinase kinase kinase"/>
    <property type="match status" value="1"/>
</dbReference>
<gene>
    <name evidence="14" type="ORF">CTRG_02206</name>
</gene>
<dbReference type="VEuPathDB" id="FungiDB:CTRG_02206"/>
<keyword evidence="3 9" id="KW-0808">Transferase</keyword>
<dbReference type="GO" id="GO:0004709">
    <property type="term" value="F:MAP kinase kinase kinase activity"/>
    <property type="evidence" value="ECO:0007669"/>
    <property type="project" value="UniProtKB-UniRule"/>
</dbReference>
<dbReference type="STRING" id="294747.C5M9P4"/>
<dbReference type="Gene3D" id="1.10.510.10">
    <property type="entry name" value="Transferase(Phosphotransferase) domain 1"/>
    <property type="match status" value="1"/>
</dbReference>
<dbReference type="OrthoDB" id="1043025at2759"/>
<evidence type="ECO:0000256" key="7">
    <source>
        <dbReference type="ARBA" id="ARBA00056158"/>
    </source>
</evidence>
<feature type="region of interest" description="Disordered" evidence="12">
    <location>
        <begin position="459"/>
        <end position="480"/>
    </location>
</feature>
<name>C5M9P4_CANTT</name>
<dbReference type="PIRSF" id="PIRSF037579">
    <property type="entry name" value="MAPKKK_SSK22"/>
    <property type="match status" value="1"/>
</dbReference>
<evidence type="ECO:0000256" key="10">
    <source>
        <dbReference type="PROSITE-ProRule" id="PRU10141"/>
    </source>
</evidence>
<dbReference type="RefSeq" id="XP_002547909.1">
    <property type="nucleotide sequence ID" value="XM_002547863.1"/>
</dbReference>
<dbReference type="InterPro" id="IPR008271">
    <property type="entry name" value="Ser/Thr_kinase_AS"/>
</dbReference>
<dbReference type="GO" id="GO:0051403">
    <property type="term" value="P:stress-activated MAPK cascade"/>
    <property type="evidence" value="ECO:0007669"/>
    <property type="project" value="InterPro"/>
</dbReference>
<comment type="similarity">
    <text evidence="1 9">Belongs to the protein kinase superfamily. STE Ser/Thr protein kinase family. MAP kinase kinase kinase subfamily.</text>
</comment>
<dbReference type="PROSITE" id="PS50011">
    <property type="entry name" value="PROTEIN_KINASE_DOM"/>
    <property type="match status" value="1"/>
</dbReference>
<dbReference type="PROSITE" id="PS00107">
    <property type="entry name" value="PROTEIN_KINASE_ATP"/>
    <property type="match status" value="1"/>
</dbReference>
<dbReference type="GO" id="GO:0005737">
    <property type="term" value="C:cytoplasm"/>
    <property type="evidence" value="ECO:0007669"/>
    <property type="project" value="InterPro"/>
</dbReference>
<feature type="compositionally biased region" description="Low complexity" evidence="12">
    <location>
        <begin position="1339"/>
        <end position="1352"/>
    </location>
</feature>
<dbReference type="Proteomes" id="UP000002037">
    <property type="component" value="Unassembled WGS sequence"/>
</dbReference>
<organism evidence="14 15">
    <name type="scientific">Candida tropicalis (strain ATCC MYA-3404 / T1)</name>
    <name type="common">Yeast</name>
    <dbReference type="NCBI Taxonomy" id="294747"/>
    <lineage>
        <taxon>Eukaryota</taxon>
        <taxon>Fungi</taxon>
        <taxon>Dikarya</taxon>
        <taxon>Ascomycota</taxon>
        <taxon>Saccharomycotina</taxon>
        <taxon>Pichiomycetes</taxon>
        <taxon>Debaryomycetaceae</taxon>
        <taxon>Candida/Lodderomyces clade</taxon>
        <taxon>Candida</taxon>
    </lineage>
</organism>
<reference evidence="14 15" key="1">
    <citation type="journal article" date="2009" name="Nature">
        <title>Evolution of pathogenicity and sexual reproduction in eight Candida genomes.</title>
        <authorList>
            <person name="Butler G."/>
            <person name="Rasmussen M.D."/>
            <person name="Lin M.F."/>
            <person name="Santos M.A."/>
            <person name="Sakthikumar S."/>
            <person name="Munro C.A."/>
            <person name="Rheinbay E."/>
            <person name="Grabherr M."/>
            <person name="Forche A."/>
            <person name="Reedy J.L."/>
            <person name="Agrafioti I."/>
            <person name="Arnaud M.B."/>
            <person name="Bates S."/>
            <person name="Brown A.J."/>
            <person name="Brunke S."/>
            <person name="Costanzo M.C."/>
            <person name="Fitzpatrick D.A."/>
            <person name="de Groot P.W."/>
            <person name="Harris D."/>
            <person name="Hoyer L.L."/>
            <person name="Hube B."/>
            <person name="Klis F.M."/>
            <person name="Kodira C."/>
            <person name="Lennard N."/>
            <person name="Logue M.E."/>
            <person name="Martin R."/>
            <person name="Neiman A.M."/>
            <person name="Nikolaou E."/>
            <person name="Quail M.A."/>
            <person name="Quinn J."/>
            <person name="Santos M.C."/>
            <person name="Schmitzberger F.F."/>
            <person name="Sherlock G."/>
            <person name="Shah P."/>
            <person name="Silverstein K.A."/>
            <person name="Skrzypek M.S."/>
            <person name="Soll D."/>
            <person name="Staggs R."/>
            <person name="Stansfield I."/>
            <person name="Stumpf M.P."/>
            <person name="Sudbery P.E."/>
            <person name="Srikantha T."/>
            <person name="Zeng Q."/>
            <person name="Berman J."/>
            <person name="Berriman M."/>
            <person name="Heitman J."/>
            <person name="Gow N.A."/>
            <person name="Lorenz M.C."/>
            <person name="Birren B.W."/>
            <person name="Kellis M."/>
            <person name="Cuomo C.A."/>
        </authorList>
    </citation>
    <scope>NUCLEOTIDE SEQUENCE [LARGE SCALE GENOMIC DNA]</scope>
    <source>
        <strain evidence="15">ATCC MYA-3404 / T1</strain>
    </source>
</reference>
<evidence type="ECO:0000256" key="4">
    <source>
        <dbReference type="ARBA" id="ARBA00022741"/>
    </source>
</evidence>
<feature type="compositionally biased region" description="Low complexity" evidence="12">
    <location>
        <begin position="465"/>
        <end position="480"/>
    </location>
</feature>
<dbReference type="PROSITE" id="PS00108">
    <property type="entry name" value="PROTEIN_KINASE_ST"/>
    <property type="match status" value="1"/>
</dbReference>
<dbReference type="GeneID" id="8296907"/>
<keyword evidence="2 9" id="KW-0723">Serine/threonine-protein kinase</keyword>
<feature type="region of interest" description="Disordered" evidence="12">
    <location>
        <begin position="1339"/>
        <end position="1361"/>
    </location>
</feature>
<feature type="region of interest" description="Disordered" evidence="12">
    <location>
        <begin position="1"/>
        <end position="110"/>
    </location>
</feature>
<feature type="compositionally biased region" description="Polar residues" evidence="12">
    <location>
        <begin position="130"/>
        <end position="141"/>
    </location>
</feature>
<evidence type="ECO:0000256" key="2">
    <source>
        <dbReference type="ARBA" id="ARBA00022527"/>
    </source>
</evidence>
<dbReference type="GO" id="GO:0038066">
    <property type="term" value="P:p38MAPK cascade"/>
    <property type="evidence" value="ECO:0007669"/>
    <property type="project" value="UniProtKB-UniRule"/>
</dbReference>
<keyword evidence="5 9" id="KW-0418">Kinase</keyword>
<dbReference type="eggNOG" id="KOG4645">
    <property type="taxonomic scope" value="Eukaryota"/>
</dbReference>
<feature type="region of interest" description="Disordered" evidence="12">
    <location>
        <begin position="208"/>
        <end position="232"/>
    </location>
</feature>
<evidence type="ECO:0000259" key="13">
    <source>
        <dbReference type="PROSITE" id="PS50011"/>
    </source>
</evidence>
<evidence type="ECO:0000313" key="14">
    <source>
        <dbReference type="EMBL" id="EER33388.1"/>
    </source>
</evidence>
<dbReference type="InterPro" id="IPR050538">
    <property type="entry name" value="MAP_kinase_kinase_kinase"/>
</dbReference>
<dbReference type="GO" id="GO:0030447">
    <property type="term" value="P:filamentous growth"/>
    <property type="evidence" value="ECO:0007669"/>
    <property type="project" value="UniProtKB-ARBA"/>
</dbReference>
<dbReference type="PANTHER" id="PTHR48016">
    <property type="entry name" value="MAP KINASE KINASE KINASE SSK2-RELATED-RELATED"/>
    <property type="match status" value="1"/>
</dbReference>
<dbReference type="SUPFAM" id="SSF56112">
    <property type="entry name" value="Protein kinase-like (PK-like)"/>
    <property type="match status" value="1"/>
</dbReference>
<dbReference type="Gene3D" id="3.30.200.20">
    <property type="entry name" value="Phosphorylase Kinase, domain 1"/>
    <property type="match status" value="1"/>
</dbReference>
<evidence type="ECO:0000256" key="12">
    <source>
        <dbReference type="SAM" id="MobiDB-lite"/>
    </source>
</evidence>
<sequence>MSNSPITPDGPDKPSNVSTDPLTAPVGANQLNNVDSTTTTPTAHPHRVSFSDSKPVTTPNSRKPSLLRKASSNNVSPHDHENKQRPILSNSNNSSTHSIHKIDTSTSRPNHIAIYQNNNTVDGELKSLDKTTLSPSATNGKHFNLSIPPSRSRDKSPAGSISGSSRSRSSSNKLHSSATGATSSHSNSLYVAQEKAYLRKMRNQQDNDYYSKGISGANEPQAENEEEEEDEEDLLTVEGGDNANLLAAIDDDKYQIDYSIALSLMKNSNVNLRKIANLKSDETDDPAVIERLEWQSMLTSVLTGDVVKSEKTKIININNPDSTQDSYAHSTFKDNLWFGIRAKMFHRTEDEQRKVVGYRRTLVDQLIDDIMSFEVVYDNVTQNPIREQVQKVLDRYDQACSLWKTAEDMYNDKPACRSEEFQNRIDALTAWVTITDAISRETKSLRLWIGNDELDITKSPVETPSAEPSLSASSSVSSDSSNSKIVKKIFDDDNKSLAERLMKEKDVQTIFRKRVFNPLSPWMIKSKDTYIRLGSMFETMKLPDYLHDLLQICIIPVKLIKEIIIVRLSYAVKLQNPTLMMIDQMLEDFESYTKIALEVKSGLSEYKRPDKDSKWLLSDLFDAELQDFDNVVLKSVRYYLVLLNRKLLDSSRSPTTFRTFKEPEVLEGAWAFLKPLGHSIDGGSVVVAEEITLLASRLIHRLSAYFNHQIREPAYTGQEQDLIRWYTSTSENFGQLRRKLARFTGEISKSFNNSICYELPSQADGTKTLLDILLATNHFLVYTGTVETQGTYFFASSELMGNKSEILRILSGSYVGLDYSTEQSHFTRLLTLIQPDTTGQSSFASSHFEPEPFNDPETEYAYVLALCPMKPIVWEGQVVHVDIDSVPITDMNNGQLVVISKVPYFNLDVIGERFLDLIADVSGGNAGLKLIETRCSLAKVQQELKKMNRAFFKMCLSVLDGVQIVKNKIYELDPQGEYQSLINTYFIYARDHGKNYIRGLDPQRKPIVIMRMIQLSIDWVSFICDDCIPTDRKTFRWCVLALEFAMDMIRGINIFLLSDQQFRILKMKVARCMSLLISHFDIMGARSSEAEKNKLLKWSSQRHNISTSQNDDEYMRKAYHDELMGQIEEIENYRNELSEELQSVGRVLDVSDSEYHFVTLLASSFSSVSIRWQKGQCIGRGTFGSVYSAVNLDTGGVMAVKEIRFHDSQSIKTMVSSIKEEMTVLEMLNHPNIVQYFGVEVHRDKVYIFMEFCEGGSLAGLLTHGRIEDEMVIQVYTLQMLEGLAYLHQSGVAHRDIKPENILLDHNGVIKFVDFGAAKVIANSGRTRSGTANLSLRRSIQSNNGGSNGQQQEDNLNSMTGTPMYMSPEAITGAATEKSGVVDIWSLGCCVLEMATGRRPWANLDNEWAIMYHIAAGHKPQLPSPEQLSQEGRNFLARCLEHDPAKRPSAVELLSDPWMVDIRQQAFGTSDLVTTPSSEISGPIPE</sequence>
<dbReference type="CDD" id="cd06626">
    <property type="entry name" value="STKc_MEKK4"/>
    <property type="match status" value="1"/>
</dbReference>
<dbReference type="InterPro" id="IPR017240">
    <property type="entry name" value="MAPKKK_Ssk2/Ssk22"/>
</dbReference>
<dbReference type="EC" id="2.7.11.-" evidence="9"/>
<feature type="coiled-coil region" evidence="11">
    <location>
        <begin position="1116"/>
        <end position="1143"/>
    </location>
</feature>
<dbReference type="KEGG" id="ctp:CTRG_02206"/>
<feature type="binding site" evidence="10">
    <location>
        <position position="1201"/>
    </location>
    <ligand>
        <name>ATP</name>
        <dbReference type="ChEBI" id="CHEBI:30616"/>
    </ligand>
</feature>
<feature type="compositionally biased region" description="Polar residues" evidence="12">
    <location>
        <begin position="29"/>
        <end position="42"/>
    </location>
</feature>
<dbReference type="Pfam" id="PF00069">
    <property type="entry name" value="Pkinase"/>
    <property type="match status" value="1"/>
</dbReference>
<keyword evidence="4 9" id="KW-0547">Nucleotide-binding</keyword>
<dbReference type="InterPro" id="IPR011009">
    <property type="entry name" value="Kinase-like_dom_sf"/>
</dbReference>
<evidence type="ECO:0000256" key="3">
    <source>
        <dbReference type="ARBA" id="ARBA00022679"/>
    </source>
</evidence>
<evidence type="ECO:0000256" key="9">
    <source>
        <dbReference type="PIRNR" id="PIRNR037579"/>
    </source>
</evidence>
<evidence type="ECO:0000313" key="15">
    <source>
        <dbReference type="Proteomes" id="UP000002037"/>
    </source>
</evidence>
<feature type="domain" description="Protein kinase" evidence="13">
    <location>
        <begin position="1172"/>
        <end position="1459"/>
    </location>
</feature>
<feature type="compositionally biased region" description="Acidic residues" evidence="12">
    <location>
        <begin position="222"/>
        <end position="232"/>
    </location>
</feature>
<evidence type="ECO:0000256" key="11">
    <source>
        <dbReference type="SAM" id="Coils"/>
    </source>
</evidence>
<protein>
    <recommendedName>
        <fullName evidence="9">MAP kinase kinase kinase</fullName>
        <ecNumber evidence="9">2.7.11.-</ecNumber>
    </recommendedName>
</protein>
<keyword evidence="6 9" id="KW-0067">ATP-binding</keyword>
<evidence type="ECO:0000256" key="8">
    <source>
        <dbReference type="ARBA" id="ARBA00065095"/>
    </source>
</evidence>